<dbReference type="Pfam" id="PF13289">
    <property type="entry name" value="SIR2_2"/>
    <property type="match status" value="1"/>
</dbReference>
<dbReference type="RefSeq" id="WP_377978672.1">
    <property type="nucleotide sequence ID" value="NZ_JBBKXY010000002.1"/>
</dbReference>
<organism evidence="1 2">
    <name type="scientific">Aquirufa originis</name>
    <dbReference type="NCBI Taxonomy" id="3096514"/>
    <lineage>
        <taxon>Bacteria</taxon>
        <taxon>Pseudomonadati</taxon>
        <taxon>Bacteroidota</taxon>
        <taxon>Cytophagia</taxon>
        <taxon>Cytophagales</taxon>
        <taxon>Flectobacillaceae</taxon>
        <taxon>Aquirufa</taxon>
    </lineage>
</organism>
<reference evidence="1 2" key="1">
    <citation type="submission" date="2024-03" db="EMBL/GenBank/DDBJ databases">
        <title>Aquirufa genome sequencing.</title>
        <authorList>
            <person name="Pitt A."/>
            <person name="Hahn M.W."/>
        </authorList>
    </citation>
    <scope>NUCLEOTIDE SEQUENCE [LARGE SCALE GENOMIC DNA]</scope>
    <source>
        <strain evidence="1 2">KTFRIE-69F</strain>
    </source>
</reference>
<sequence length="398" mass="46113">MTDSLKENKLRVKKYLGLENVSVLAGAGTSWHLGAPVIRSMPAKLKQLCKNDIDTYFGEDINPSFEDLMNCLQADRFIKEKKGESISEIDKSIKTMQEWLFDNCNTEKTKLKILDDERLNKNRYHFHETFIKRLLQRPNNLKRANLFTTNYDMAFDYALDNLGIHYINGFMGVHNRCFRPEVYDYDLYYPGQSVTGRVHRAEKVLKYYKIHGSLSWLATKPNVNNTYGIKEIPLNNEFNVGDVNELMVYPCVSKKSYTLDLPYSELFRQFSQTINQPQSVLFCIGYSFYDEHINDIIKQALSIPSFTLIIANYSPTKDTSSPIEELRKLNDKRIIIIDEADCTQSTFIGFIDNVMPDLYEEEENEVIANTLEILYEKSLAPNAESKKAEEENTHDLPF</sequence>
<comment type="caution">
    <text evidence="1">The sequence shown here is derived from an EMBL/GenBank/DDBJ whole genome shotgun (WGS) entry which is preliminary data.</text>
</comment>
<keyword evidence="2" id="KW-1185">Reference proteome</keyword>
<evidence type="ECO:0000313" key="1">
    <source>
        <dbReference type="EMBL" id="MFD3293427.1"/>
    </source>
</evidence>
<dbReference type="InterPro" id="IPR029035">
    <property type="entry name" value="DHS-like_NAD/FAD-binding_dom"/>
</dbReference>
<dbReference type="SUPFAM" id="SSF52467">
    <property type="entry name" value="DHS-like NAD/FAD-binding domain"/>
    <property type="match status" value="1"/>
</dbReference>
<evidence type="ECO:0000313" key="2">
    <source>
        <dbReference type="Proteomes" id="UP001598112"/>
    </source>
</evidence>
<proteinExistence type="predicted"/>
<dbReference type="EMBL" id="JBBKXY010000002">
    <property type="protein sequence ID" value="MFD3293427.1"/>
    <property type="molecule type" value="Genomic_DNA"/>
</dbReference>
<protein>
    <submittedName>
        <fullName evidence="1">SIR2 family protein</fullName>
    </submittedName>
</protein>
<name>A0ABW6D880_9BACT</name>
<accession>A0ABW6D880</accession>
<dbReference type="Proteomes" id="UP001598112">
    <property type="component" value="Unassembled WGS sequence"/>
</dbReference>
<gene>
    <name evidence="1" type="ORF">SKC35_06995</name>
</gene>